<comment type="caution">
    <text evidence="4">The sequence shown here is derived from an EMBL/GenBank/DDBJ whole genome shotgun (WGS) entry which is preliminary data.</text>
</comment>
<dbReference type="Gene3D" id="3.40.190.10">
    <property type="entry name" value="Periplasmic binding protein-like II"/>
    <property type="match status" value="1"/>
</dbReference>
<proteinExistence type="inferred from homology"/>
<evidence type="ECO:0000256" key="2">
    <source>
        <dbReference type="ARBA" id="ARBA00022448"/>
    </source>
</evidence>
<dbReference type="InterPro" id="IPR019546">
    <property type="entry name" value="TAT_signal_bac_arc"/>
</dbReference>
<organism evidence="4 5">
    <name type="scientific">Ktedonospora formicarum</name>
    <dbReference type="NCBI Taxonomy" id="2778364"/>
    <lineage>
        <taxon>Bacteria</taxon>
        <taxon>Bacillati</taxon>
        <taxon>Chloroflexota</taxon>
        <taxon>Ktedonobacteria</taxon>
        <taxon>Ktedonobacterales</taxon>
        <taxon>Ktedonobacteraceae</taxon>
        <taxon>Ktedonospora</taxon>
    </lineage>
</organism>
<evidence type="ECO:0000313" key="5">
    <source>
        <dbReference type="Proteomes" id="UP000612362"/>
    </source>
</evidence>
<reference evidence="4" key="1">
    <citation type="submission" date="2020-10" db="EMBL/GenBank/DDBJ databases">
        <title>Taxonomic study of unclassified bacteria belonging to the class Ktedonobacteria.</title>
        <authorList>
            <person name="Yabe S."/>
            <person name="Wang C.M."/>
            <person name="Zheng Y."/>
            <person name="Sakai Y."/>
            <person name="Cavaletti L."/>
            <person name="Monciardini P."/>
            <person name="Donadio S."/>
        </authorList>
    </citation>
    <scope>NUCLEOTIDE SEQUENCE</scope>
    <source>
        <strain evidence="4">SOSP1-1</strain>
    </source>
</reference>
<dbReference type="Pfam" id="PF01547">
    <property type="entry name" value="SBP_bac_1"/>
    <property type="match status" value="1"/>
</dbReference>
<dbReference type="SUPFAM" id="SSF53850">
    <property type="entry name" value="Periplasmic binding protein-like II"/>
    <property type="match status" value="1"/>
</dbReference>
<comment type="similarity">
    <text evidence="1">Belongs to the bacterial solute-binding protein 1 family.</text>
</comment>
<dbReference type="GO" id="GO:0042956">
    <property type="term" value="P:maltodextrin transmembrane transport"/>
    <property type="evidence" value="ECO:0007669"/>
    <property type="project" value="TreeGrafter"/>
</dbReference>
<dbReference type="InterPro" id="IPR006059">
    <property type="entry name" value="SBP"/>
</dbReference>
<gene>
    <name evidence="4" type="ORF">KSX_42480</name>
</gene>
<evidence type="ECO:0000256" key="1">
    <source>
        <dbReference type="ARBA" id="ARBA00008520"/>
    </source>
</evidence>
<dbReference type="Proteomes" id="UP000612362">
    <property type="component" value="Unassembled WGS sequence"/>
</dbReference>
<dbReference type="PANTHER" id="PTHR30061">
    <property type="entry name" value="MALTOSE-BINDING PERIPLASMIC PROTEIN"/>
    <property type="match status" value="1"/>
</dbReference>
<dbReference type="GO" id="GO:0055052">
    <property type="term" value="C:ATP-binding cassette (ABC) transporter complex, substrate-binding subunit-containing"/>
    <property type="evidence" value="ECO:0007669"/>
    <property type="project" value="TreeGrafter"/>
</dbReference>
<dbReference type="GO" id="GO:1901982">
    <property type="term" value="F:maltose binding"/>
    <property type="evidence" value="ECO:0007669"/>
    <property type="project" value="TreeGrafter"/>
</dbReference>
<dbReference type="GO" id="GO:0015768">
    <property type="term" value="P:maltose transport"/>
    <property type="evidence" value="ECO:0007669"/>
    <property type="project" value="TreeGrafter"/>
</dbReference>
<dbReference type="AlphaFoldDB" id="A0A8J3MV37"/>
<dbReference type="PANTHER" id="PTHR30061:SF50">
    <property type="entry name" value="MALTOSE_MALTODEXTRIN-BINDING PERIPLASMIC PROTEIN"/>
    <property type="match status" value="1"/>
</dbReference>
<protein>
    <submittedName>
        <fullName evidence="4">Sugar ABC transporter substrate-binding protein</fullName>
    </submittedName>
</protein>
<evidence type="ECO:0000313" key="4">
    <source>
        <dbReference type="EMBL" id="GHO46085.1"/>
    </source>
</evidence>
<keyword evidence="5" id="KW-1185">Reference proteome</keyword>
<dbReference type="PROSITE" id="PS51257">
    <property type="entry name" value="PROKAR_LIPOPROTEIN"/>
    <property type="match status" value="1"/>
</dbReference>
<dbReference type="EMBL" id="BNJF01000002">
    <property type="protein sequence ID" value="GHO46085.1"/>
    <property type="molecule type" value="Genomic_DNA"/>
</dbReference>
<keyword evidence="2" id="KW-0813">Transport</keyword>
<evidence type="ECO:0000256" key="3">
    <source>
        <dbReference type="ARBA" id="ARBA00022729"/>
    </source>
</evidence>
<dbReference type="RefSeq" id="WP_220195485.1">
    <property type="nucleotide sequence ID" value="NZ_BNJF01000002.1"/>
</dbReference>
<dbReference type="NCBIfam" id="TIGR01409">
    <property type="entry name" value="TAT_signal_seq"/>
    <property type="match status" value="1"/>
</dbReference>
<name>A0A8J3MV37_9CHLR</name>
<accession>A0A8J3MV37</accession>
<keyword evidence="3" id="KW-0732">Signal</keyword>
<dbReference type="PROSITE" id="PS51318">
    <property type="entry name" value="TAT"/>
    <property type="match status" value="1"/>
</dbReference>
<sequence length="428" mass="46274">MDAQTKYMLNKINRRRFLQATGAATAGAAFLAACSGNITNGSSSTALQQWYHQYGEDGTQQAVLKYASDYGKTASTTIKITWVPGDYATKLSTALLSNNPPDVFEHYTFNENWAKQGLLEPLNDLYTSEIQSDFNPINLASFTVDGKIYGVKMFDDTQFFYYRKSMLSKAGIDPTTLTSWDALLEASKKLTTSKTKGLFLGNDGGIGLYQLAIYSTGGDLIANNQVAFNKPEVAAAFEKMREVSTSNSTLTGAPTDWLDPSAFVDGLAAIQWCGIWALPAVMKALGDDFGIFPWPAFGSGGKPTVPWGGFAEMVCAKSKRVAESKALVKSLWIDNTSVQEDFCLSYGFHVPSRKSVAAKATKLQSGVAAEAVKLLNTYGRTNPPLFTNTMNTALSDAVSNIVKKHADASSEVARAAESCSKELQQLLG</sequence>
<dbReference type="InterPro" id="IPR006311">
    <property type="entry name" value="TAT_signal"/>
</dbReference>